<dbReference type="PANTHER" id="PTHR33525:SF6">
    <property type="entry name" value="HDOD DOMAIN-CONTAINING PROTEIN"/>
    <property type="match status" value="1"/>
</dbReference>
<dbReference type="Pfam" id="PF08668">
    <property type="entry name" value="HDOD"/>
    <property type="match status" value="1"/>
</dbReference>
<name>A0ABX1NUJ4_9RHOO</name>
<dbReference type="InterPro" id="IPR013976">
    <property type="entry name" value="HDOD"/>
</dbReference>
<evidence type="ECO:0000313" key="3">
    <source>
        <dbReference type="Proteomes" id="UP000633943"/>
    </source>
</evidence>
<dbReference type="Gene3D" id="1.10.3210.10">
    <property type="entry name" value="Hypothetical protein af1432"/>
    <property type="match status" value="1"/>
</dbReference>
<evidence type="ECO:0000313" key="2">
    <source>
        <dbReference type="EMBL" id="NMG15685.1"/>
    </source>
</evidence>
<dbReference type="SUPFAM" id="SSF109604">
    <property type="entry name" value="HD-domain/PDEase-like"/>
    <property type="match status" value="1"/>
</dbReference>
<feature type="domain" description="HDOD" evidence="1">
    <location>
        <begin position="36"/>
        <end position="233"/>
    </location>
</feature>
<sequence length="299" mass="34211">MNISSPPPAIEINSRETQQQLDSKMIKGLMERGLKLPPQPRVVDELQKCQRRQERNVRVVARIISQDAGITAMLFRAVESPVYRHHRPFVSVEKIVQALGIDQVVNIVQAIALATAGNARTHRKIYERFWANSTAIAQLAMLVAEDLVSVCNIFPDQAYLAGVFHDCGVPLLMERFPTYCQAAAPLDQQATWFGLTDEDRKYQTDHAVVGYFVAKHWKLPDFICDAIRFHHDLLRLEDHSARTMVAILQMAFHLYCRSLYIENPEWPHTSATVLYELGMDEITAQEFMDEMLDRYNAVQ</sequence>
<evidence type="ECO:0000259" key="1">
    <source>
        <dbReference type="PROSITE" id="PS51833"/>
    </source>
</evidence>
<dbReference type="EMBL" id="WTVP01000020">
    <property type="protein sequence ID" value="NMG15685.1"/>
    <property type="molecule type" value="Genomic_DNA"/>
</dbReference>
<gene>
    <name evidence="2" type="ORF">GPA24_09035</name>
</gene>
<comment type="caution">
    <text evidence="2">The sequence shown here is derived from an EMBL/GenBank/DDBJ whole genome shotgun (WGS) entry which is preliminary data.</text>
</comment>
<proteinExistence type="predicted"/>
<dbReference type="PROSITE" id="PS51833">
    <property type="entry name" value="HDOD"/>
    <property type="match status" value="1"/>
</dbReference>
<protein>
    <submittedName>
        <fullName evidence="2">HDOD domain-containing protein</fullName>
    </submittedName>
</protein>
<keyword evidence="3" id="KW-1185">Reference proteome</keyword>
<accession>A0ABX1NUJ4</accession>
<dbReference type="Proteomes" id="UP000633943">
    <property type="component" value="Unassembled WGS sequence"/>
</dbReference>
<dbReference type="InterPro" id="IPR052340">
    <property type="entry name" value="RNase_Y/CdgJ"/>
</dbReference>
<organism evidence="2 3">
    <name type="scientific">Aromatoleum bremense</name>
    <dbReference type="NCBI Taxonomy" id="76115"/>
    <lineage>
        <taxon>Bacteria</taxon>
        <taxon>Pseudomonadati</taxon>
        <taxon>Pseudomonadota</taxon>
        <taxon>Betaproteobacteria</taxon>
        <taxon>Rhodocyclales</taxon>
        <taxon>Rhodocyclaceae</taxon>
        <taxon>Aromatoleum</taxon>
    </lineage>
</organism>
<dbReference type="PANTHER" id="PTHR33525">
    <property type="match status" value="1"/>
</dbReference>
<reference evidence="2 3" key="1">
    <citation type="submission" date="2019-12" db="EMBL/GenBank/DDBJ databases">
        <title>Comparative genomics gives insights into the taxonomy of the Azoarcus-Aromatoleum group and reveals separate origins of nif in the plant-associated Azoarcus and non-plant-associated Aromatoleum sub-groups.</title>
        <authorList>
            <person name="Lafos M."/>
            <person name="Maluk M."/>
            <person name="Batista M."/>
            <person name="Junghare M."/>
            <person name="Carmona M."/>
            <person name="Faoro H."/>
            <person name="Cruz L.M."/>
            <person name="Battistoni F."/>
            <person name="De Souza E."/>
            <person name="Pedrosa F."/>
            <person name="Chen W.-M."/>
            <person name="Poole P.S."/>
            <person name="Dixon R.A."/>
            <person name="James E.K."/>
        </authorList>
    </citation>
    <scope>NUCLEOTIDE SEQUENCE [LARGE SCALE GENOMIC DNA]</scope>
    <source>
        <strain evidence="2 3">PbN1</strain>
    </source>
</reference>